<name>A0A6B0UM39_IXORI</name>
<dbReference type="AlphaFoldDB" id="A0A6B0UM39"/>
<dbReference type="EMBL" id="GIFC01008538">
    <property type="protein sequence ID" value="MXU90621.1"/>
    <property type="molecule type" value="Transcribed_RNA"/>
</dbReference>
<reference evidence="1" key="1">
    <citation type="submission" date="2019-12" db="EMBL/GenBank/DDBJ databases">
        <title>An insight into the sialome of adult female Ixodes ricinus ticks feeding for 6 days.</title>
        <authorList>
            <person name="Perner J."/>
            <person name="Ribeiro J.M.C."/>
        </authorList>
    </citation>
    <scope>NUCLEOTIDE SEQUENCE</scope>
    <source>
        <strain evidence="1">Semi-engorged</strain>
        <tissue evidence="1">Salivary glands</tissue>
    </source>
</reference>
<protein>
    <submittedName>
        <fullName evidence="1">Putative secreted protein</fullName>
    </submittedName>
</protein>
<proteinExistence type="predicted"/>
<organism evidence="1">
    <name type="scientific">Ixodes ricinus</name>
    <name type="common">Common tick</name>
    <name type="synonym">Acarus ricinus</name>
    <dbReference type="NCBI Taxonomy" id="34613"/>
    <lineage>
        <taxon>Eukaryota</taxon>
        <taxon>Metazoa</taxon>
        <taxon>Ecdysozoa</taxon>
        <taxon>Arthropoda</taxon>
        <taxon>Chelicerata</taxon>
        <taxon>Arachnida</taxon>
        <taxon>Acari</taxon>
        <taxon>Parasitiformes</taxon>
        <taxon>Ixodida</taxon>
        <taxon>Ixodoidea</taxon>
        <taxon>Ixodidae</taxon>
        <taxon>Ixodinae</taxon>
        <taxon>Ixodes</taxon>
    </lineage>
</organism>
<evidence type="ECO:0000313" key="1">
    <source>
        <dbReference type="EMBL" id="MXU90621.1"/>
    </source>
</evidence>
<sequence length="116" mass="12989">MSSVLFSSAVKIFISSVLYLRGLDAAELLKTRSFGMTVLHADPVGVSLYVLDLVRHRVFCRLGVFNGVFSPPACEQILDLYSFLMSFVWYRTCPQLFSPLLRGSFCNAHFLLSSSL</sequence>
<accession>A0A6B0UM39</accession>